<keyword evidence="1" id="KW-1133">Transmembrane helix</keyword>
<name>A0ABU7XHH0_9HYPH</name>
<dbReference type="EMBL" id="JAZHYN010000019">
    <property type="protein sequence ID" value="MEF3366550.1"/>
    <property type="molecule type" value="Genomic_DNA"/>
</dbReference>
<evidence type="ECO:0000256" key="1">
    <source>
        <dbReference type="SAM" id="Phobius"/>
    </source>
</evidence>
<keyword evidence="1" id="KW-0812">Transmembrane</keyword>
<accession>A0ABU7XHH0</accession>
<dbReference type="RefSeq" id="WP_332081572.1">
    <property type="nucleotide sequence ID" value="NZ_JAZHYN010000019.1"/>
</dbReference>
<dbReference type="Proteomes" id="UP001350748">
    <property type="component" value="Unassembled WGS sequence"/>
</dbReference>
<gene>
    <name evidence="2" type="ORF">V3H18_08400</name>
</gene>
<feature type="transmembrane region" description="Helical" evidence="1">
    <location>
        <begin position="183"/>
        <end position="204"/>
    </location>
</feature>
<comment type="caution">
    <text evidence="2">The sequence shown here is derived from an EMBL/GenBank/DDBJ whole genome shotgun (WGS) entry which is preliminary data.</text>
</comment>
<evidence type="ECO:0000313" key="2">
    <source>
        <dbReference type="EMBL" id="MEF3366550.1"/>
    </source>
</evidence>
<sequence>MAEITAALDEQGANKLLDGAIAAIGTQVKSGSGSLGPFVASYTVSGTLTNGDVDLIPPSTIRIVDLRLDWHLDFSFGIDLSDILPDFCLPQICIDIPCVGEVCTPKICIDWPTISVPISFGDFVKTTADFQIVVNLVGADWVVSIKVLGVPNLQFGATTAALLAAIGLAVTPILLAIPFLGPFLAIAVNAILLAIGVAGVTGFLGPIITPFVSGLTFEIYKQPKKFPVLPAAGAFDPAVDITIDAIAAVVANSGEDELVLTADVSP</sequence>
<keyword evidence="1" id="KW-0472">Membrane</keyword>
<keyword evidence="3" id="KW-1185">Reference proteome</keyword>
<feature type="transmembrane region" description="Helical" evidence="1">
    <location>
        <begin position="155"/>
        <end position="177"/>
    </location>
</feature>
<protein>
    <submittedName>
        <fullName evidence="2">Uncharacterized protein</fullName>
    </submittedName>
</protein>
<reference evidence="2 3" key="1">
    <citation type="submission" date="2024-02" db="EMBL/GenBank/DDBJ databases">
        <authorList>
            <person name="Grouzdev D."/>
        </authorList>
    </citation>
    <scope>NUCLEOTIDE SEQUENCE [LARGE SCALE GENOMIC DNA]</scope>
    <source>
        <strain evidence="2 3">9N</strain>
    </source>
</reference>
<proteinExistence type="predicted"/>
<evidence type="ECO:0000313" key="3">
    <source>
        <dbReference type="Proteomes" id="UP001350748"/>
    </source>
</evidence>
<organism evidence="2 3">
    <name type="scientific">Methylocystis borbori</name>
    <dbReference type="NCBI Taxonomy" id="3118750"/>
    <lineage>
        <taxon>Bacteria</taxon>
        <taxon>Pseudomonadati</taxon>
        <taxon>Pseudomonadota</taxon>
        <taxon>Alphaproteobacteria</taxon>
        <taxon>Hyphomicrobiales</taxon>
        <taxon>Methylocystaceae</taxon>
        <taxon>Methylocystis</taxon>
    </lineage>
</organism>